<sequence>MRAADVDECCILFGGRNILNLRYADDTALCANYHVDAINIYKLDAAGVKSEILNARKTGFVLIMKHYYSPITISKAEEDQKQIISIASRIVQGRKYRNLYHYRKERDDQRGIAGS</sequence>
<protein>
    <recommendedName>
        <fullName evidence="3">Reverse transcriptase domain-containing protein</fullName>
    </recommendedName>
</protein>
<evidence type="ECO:0008006" key="3">
    <source>
        <dbReference type="Google" id="ProtNLM"/>
    </source>
</evidence>
<evidence type="ECO:0000313" key="2">
    <source>
        <dbReference type="Proteomes" id="UP000735302"/>
    </source>
</evidence>
<organism evidence="1 2">
    <name type="scientific">Plakobranchus ocellatus</name>
    <dbReference type="NCBI Taxonomy" id="259542"/>
    <lineage>
        <taxon>Eukaryota</taxon>
        <taxon>Metazoa</taxon>
        <taxon>Spiralia</taxon>
        <taxon>Lophotrochozoa</taxon>
        <taxon>Mollusca</taxon>
        <taxon>Gastropoda</taxon>
        <taxon>Heterobranchia</taxon>
        <taxon>Euthyneura</taxon>
        <taxon>Panpulmonata</taxon>
        <taxon>Sacoglossa</taxon>
        <taxon>Placobranchoidea</taxon>
        <taxon>Plakobranchidae</taxon>
        <taxon>Plakobranchus</taxon>
    </lineage>
</organism>
<dbReference type="Proteomes" id="UP000735302">
    <property type="component" value="Unassembled WGS sequence"/>
</dbReference>
<dbReference type="EMBL" id="BLXT01004481">
    <property type="protein sequence ID" value="GFO13218.1"/>
    <property type="molecule type" value="Genomic_DNA"/>
</dbReference>
<accession>A0AAV4B276</accession>
<reference evidence="1 2" key="1">
    <citation type="journal article" date="2021" name="Elife">
        <title>Chloroplast acquisition without the gene transfer in kleptoplastic sea slugs, Plakobranchus ocellatus.</title>
        <authorList>
            <person name="Maeda T."/>
            <person name="Takahashi S."/>
            <person name="Yoshida T."/>
            <person name="Shimamura S."/>
            <person name="Takaki Y."/>
            <person name="Nagai Y."/>
            <person name="Toyoda A."/>
            <person name="Suzuki Y."/>
            <person name="Arimoto A."/>
            <person name="Ishii H."/>
            <person name="Satoh N."/>
            <person name="Nishiyama T."/>
            <person name="Hasebe M."/>
            <person name="Maruyama T."/>
            <person name="Minagawa J."/>
            <person name="Obokata J."/>
            <person name="Shigenobu S."/>
        </authorList>
    </citation>
    <scope>NUCLEOTIDE SEQUENCE [LARGE SCALE GENOMIC DNA]</scope>
</reference>
<comment type="caution">
    <text evidence="1">The sequence shown here is derived from an EMBL/GenBank/DDBJ whole genome shotgun (WGS) entry which is preliminary data.</text>
</comment>
<keyword evidence="2" id="KW-1185">Reference proteome</keyword>
<name>A0AAV4B276_9GAST</name>
<evidence type="ECO:0000313" key="1">
    <source>
        <dbReference type="EMBL" id="GFO13218.1"/>
    </source>
</evidence>
<gene>
    <name evidence="1" type="ORF">PoB_003972300</name>
</gene>
<dbReference type="AlphaFoldDB" id="A0AAV4B276"/>
<proteinExistence type="predicted"/>